<feature type="region of interest" description="Disordered" evidence="1">
    <location>
        <begin position="1"/>
        <end position="39"/>
    </location>
</feature>
<reference evidence="2" key="1">
    <citation type="submission" date="2010-08" db="EMBL/GenBank/DDBJ databases">
        <authorList>
            <person name="Muzny D."/>
            <person name="Qin X."/>
            <person name="Deng J."/>
            <person name="Jiang H."/>
            <person name="Liu Y."/>
            <person name="Qu J."/>
            <person name="Song X.-Z."/>
            <person name="Zhang L."/>
            <person name="Thornton R."/>
            <person name="Coyle M."/>
            <person name="Francisco L."/>
            <person name="Jackson L."/>
            <person name="Javaid M."/>
            <person name="Korchina V."/>
            <person name="Kovar C."/>
            <person name="Mata R."/>
            <person name="Mathew T."/>
            <person name="Ngo R."/>
            <person name="Nguyen L."/>
            <person name="Nguyen N."/>
            <person name="Okwuonu G."/>
            <person name="Ongeri F."/>
            <person name="Pham C."/>
            <person name="Simmons D."/>
            <person name="Wilczek-Boney K."/>
            <person name="Hale W."/>
            <person name="Jakkamsetti A."/>
            <person name="Pham P."/>
            <person name="Ruth R."/>
            <person name="San Lucas F."/>
            <person name="Warren J."/>
            <person name="Zhang J."/>
            <person name="Zhao Z."/>
            <person name="Zhou C."/>
            <person name="Zhu D."/>
            <person name="Lee S."/>
            <person name="Bess C."/>
            <person name="Blankenburg K."/>
            <person name="Forbes L."/>
            <person name="Fu Q."/>
            <person name="Gubbala S."/>
            <person name="Hirani K."/>
            <person name="Jayaseelan J.C."/>
            <person name="Lara F."/>
            <person name="Munidasa M."/>
            <person name="Palculict T."/>
            <person name="Patil S."/>
            <person name="Pu L.-L."/>
            <person name="Saada N."/>
            <person name="Tang L."/>
            <person name="Weissenberger G."/>
            <person name="Zhu Y."/>
            <person name="Hemphill L."/>
            <person name="Shang Y."/>
            <person name="Youmans B."/>
            <person name="Ayvaz T."/>
            <person name="Ross M."/>
            <person name="Santibanez J."/>
            <person name="Aqrawi P."/>
            <person name="Gross S."/>
            <person name="Joshi V."/>
            <person name="Fowler G."/>
            <person name="Nazareth L."/>
            <person name="Reid J."/>
            <person name="Worley K."/>
            <person name="Petrosino J."/>
            <person name="Highlander S."/>
            <person name="Gibbs R."/>
        </authorList>
    </citation>
    <scope>NUCLEOTIDE SEQUENCE [LARGE SCALE GENOMIC DNA]</scope>
    <source>
        <strain evidence="2">ATCC 35239</strain>
    </source>
</reference>
<protein>
    <submittedName>
        <fullName evidence="2">Uncharacterized protein</fullName>
    </submittedName>
</protein>
<name>E0QMQ0_9ACTO</name>
<evidence type="ECO:0000313" key="2">
    <source>
        <dbReference type="EMBL" id="EFM47067.1"/>
    </source>
</evidence>
<accession>E0QMQ0</accession>
<sequence length="39" mass="3945">MSSGQPGWEHGEAGLTGIAGSFPEHGEAPSSRVGSWGFS</sequence>
<dbReference type="HOGENOM" id="CLU_3312883_0_0_11"/>
<evidence type="ECO:0000313" key="3">
    <source>
        <dbReference type="Proteomes" id="UP000003045"/>
    </source>
</evidence>
<evidence type="ECO:0000256" key="1">
    <source>
        <dbReference type="SAM" id="MobiDB-lite"/>
    </source>
</evidence>
<dbReference type="EMBL" id="AEET01000010">
    <property type="protein sequence ID" value="EFM47067.1"/>
    <property type="molecule type" value="Genomic_DNA"/>
</dbReference>
<proteinExistence type="predicted"/>
<organism evidence="2 3">
    <name type="scientific">Mobiluncus mulieris ATCC 35239</name>
    <dbReference type="NCBI Taxonomy" id="871571"/>
    <lineage>
        <taxon>Bacteria</taxon>
        <taxon>Bacillati</taxon>
        <taxon>Actinomycetota</taxon>
        <taxon>Actinomycetes</taxon>
        <taxon>Actinomycetales</taxon>
        <taxon>Actinomycetaceae</taxon>
        <taxon>Mobiluncus</taxon>
    </lineage>
</organism>
<dbReference type="Proteomes" id="UP000003045">
    <property type="component" value="Unassembled WGS sequence"/>
</dbReference>
<gene>
    <name evidence="2" type="ORF">HMPREF0580_0164</name>
</gene>
<keyword evidence="3" id="KW-1185">Reference proteome</keyword>
<dbReference type="AlphaFoldDB" id="E0QMQ0"/>
<comment type="caution">
    <text evidence="2">The sequence shown here is derived from an EMBL/GenBank/DDBJ whole genome shotgun (WGS) entry which is preliminary data.</text>
</comment>